<dbReference type="PANTHER" id="PTHR35024:SF4">
    <property type="entry name" value="POLYMER-FORMING CYTOSKELETAL PROTEIN"/>
    <property type="match status" value="1"/>
</dbReference>
<evidence type="ECO:0008006" key="4">
    <source>
        <dbReference type="Google" id="ProtNLM"/>
    </source>
</evidence>
<evidence type="ECO:0000313" key="3">
    <source>
        <dbReference type="Proteomes" id="UP000005824"/>
    </source>
</evidence>
<organism evidence="2 3">
    <name type="scientific">Chthoniobacter flavus Ellin428</name>
    <dbReference type="NCBI Taxonomy" id="497964"/>
    <lineage>
        <taxon>Bacteria</taxon>
        <taxon>Pseudomonadati</taxon>
        <taxon>Verrucomicrobiota</taxon>
        <taxon>Spartobacteria</taxon>
        <taxon>Chthoniobacterales</taxon>
        <taxon>Chthoniobacteraceae</taxon>
        <taxon>Chthoniobacter</taxon>
    </lineage>
</organism>
<dbReference type="InParanoid" id="B4CZJ1"/>
<dbReference type="Proteomes" id="UP000005824">
    <property type="component" value="Unassembled WGS sequence"/>
</dbReference>
<evidence type="ECO:0000256" key="1">
    <source>
        <dbReference type="ARBA" id="ARBA00044755"/>
    </source>
</evidence>
<protein>
    <recommendedName>
        <fullName evidence="4">Polymer-forming cytoskeletal protein</fullName>
    </recommendedName>
</protein>
<gene>
    <name evidence="2" type="ORF">CfE428DRAFT_2079</name>
</gene>
<name>B4CZJ1_9BACT</name>
<dbReference type="AlphaFoldDB" id="B4CZJ1"/>
<accession>B4CZJ1</accession>
<dbReference type="InterPro" id="IPR007607">
    <property type="entry name" value="BacA/B"/>
</dbReference>
<comment type="caution">
    <text evidence="2">The sequence shown here is derived from an EMBL/GenBank/DDBJ whole genome shotgun (WGS) entry which is preliminary data.</text>
</comment>
<keyword evidence="3" id="KW-1185">Reference proteome</keyword>
<dbReference type="PANTHER" id="PTHR35024">
    <property type="entry name" value="HYPOTHETICAL CYTOSOLIC PROTEIN"/>
    <property type="match status" value="1"/>
</dbReference>
<dbReference type="Pfam" id="PF04519">
    <property type="entry name" value="Bactofilin"/>
    <property type="match status" value="1"/>
</dbReference>
<comment type="similarity">
    <text evidence="1">Belongs to the bactofilin family.</text>
</comment>
<dbReference type="EMBL" id="ABVL01000005">
    <property type="protein sequence ID" value="EDY20155.1"/>
    <property type="molecule type" value="Genomic_DNA"/>
</dbReference>
<sequence>MHGGDIIGEVLIIGPKAKINGNIQAASLVLHGTVQGDVLVTGRCELKGSASLVGSLTTNRLAMDEGATLIGKAEITPDAKHRAAQQKPR</sequence>
<proteinExistence type="inferred from homology"/>
<evidence type="ECO:0000313" key="2">
    <source>
        <dbReference type="EMBL" id="EDY20155.1"/>
    </source>
</evidence>
<reference evidence="2 3" key="1">
    <citation type="journal article" date="2011" name="J. Bacteriol.">
        <title>Genome sequence of Chthoniobacter flavus Ellin428, an aerobic heterotrophic soil bacterium.</title>
        <authorList>
            <person name="Kant R."/>
            <person name="van Passel M.W."/>
            <person name="Palva A."/>
            <person name="Lucas S."/>
            <person name="Lapidus A."/>
            <person name="Glavina Del Rio T."/>
            <person name="Dalin E."/>
            <person name="Tice H."/>
            <person name="Bruce D."/>
            <person name="Goodwin L."/>
            <person name="Pitluck S."/>
            <person name="Larimer F.W."/>
            <person name="Land M.L."/>
            <person name="Hauser L."/>
            <person name="Sangwan P."/>
            <person name="de Vos W.M."/>
            <person name="Janssen P.H."/>
            <person name="Smidt H."/>
        </authorList>
    </citation>
    <scope>NUCLEOTIDE SEQUENCE [LARGE SCALE GENOMIC DNA]</scope>
    <source>
        <strain evidence="2 3">Ellin428</strain>
    </source>
</reference>